<dbReference type="AlphaFoldDB" id="A0A2S0K3T9"/>
<feature type="transmembrane region" description="Helical" evidence="1">
    <location>
        <begin position="395"/>
        <end position="415"/>
    </location>
</feature>
<dbReference type="EMBL" id="UFSZ01000001">
    <property type="protein sequence ID" value="SUV16127.1"/>
    <property type="molecule type" value="Genomic_DNA"/>
</dbReference>
<keyword evidence="3" id="KW-0436">Ligase</keyword>
<keyword evidence="1" id="KW-0472">Membrane</keyword>
<dbReference type="GO" id="GO:0016874">
    <property type="term" value="F:ligase activity"/>
    <property type="evidence" value="ECO:0007669"/>
    <property type="project" value="UniProtKB-KW"/>
</dbReference>
<dbReference type="RefSeq" id="WP_024361955.1">
    <property type="nucleotide sequence ID" value="NZ_BJNS01000005.1"/>
</dbReference>
<feature type="transmembrane region" description="Helical" evidence="1">
    <location>
        <begin position="126"/>
        <end position="143"/>
    </location>
</feature>
<name>A0A2S0K3T9_LYSSH</name>
<feature type="transmembrane region" description="Helical" evidence="1">
    <location>
        <begin position="155"/>
        <end position="173"/>
    </location>
</feature>
<accession>A0A2S0K3T9</accession>
<dbReference type="EMBL" id="CP019980">
    <property type="protein sequence ID" value="AVK97934.1"/>
    <property type="molecule type" value="Genomic_DNA"/>
</dbReference>
<dbReference type="Proteomes" id="UP000255295">
    <property type="component" value="Unassembled WGS sequence"/>
</dbReference>
<feature type="transmembrane region" description="Helical" evidence="1">
    <location>
        <begin position="232"/>
        <end position="247"/>
    </location>
</feature>
<organism evidence="2">
    <name type="scientific">Lysinibacillus sphaericus</name>
    <name type="common">Bacillus sphaericus</name>
    <dbReference type="NCBI Taxonomy" id="1421"/>
    <lineage>
        <taxon>Bacteria</taxon>
        <taxon>Bacillati</taxon>
        <taxon>Bacillota</taxon>
        <taxon>Bacilli</taxon>
        <taxon>Bacillales</taxon>
        <taxon>Bacillaceae</taxon>
        <taxon>Lysinibacillus</taxon>
    </lineage>
</organism>
<dbReference type="Proteomes" id="UP000238825">
    <property type="component" value="Chromosome"/>
</dbReference>
<evidence type="ECO:0000313" key="2">
    <source>
        <dbReference type="EMBL" id="AVK97934.1"/>
    </source>
</evidence>
<evidence type="ECO:0000313" key="3">
    <source>
        <dbReference type="EMBL" id="SUV16127.1"/>
    </source>
</evidence>
<feature type="transmembrane region" description="Helical" evidence="1">
    <location>
        <begin position="75"/>
        <end position="92"/>
    </location>
</feature>
<reference evidence="3 4" key="2">
    <citation type="submission" date="2018-06" db="EMBL/GenBank/DDBJ databases">
        <authorList>
            <consortium name="Pathogen Informatics"/>
            <person name="Doyle S."/>
        </authorList>
    </citation>
    <scope>NUCLEOTIDE SEQUENCE [LARGE SCALE GENOMIC DNA]</scope>
    <source>
        <strain evidence="3 4">NCTC10338</strain>
    </source>
</reference>
<feature type="transmembrane region" description="Helical" evidence="1">
    <location>
        <begin position="363"/>
        <end position="383"/>
    </location>
</feature>
<reference evidence="2" key="1">
    <citation type="submission" date="2017-03" db="EMBL/GenBank/DDBJ databases">
        <title>The whole genome sequencing and assembly of Lysinibacillus sphaericus DSM 28T strain.</title>
        <authorList>
            <person name="Lee Y.-J."/>
            <person name="Yi H."/>
            <person name="Bahn Y.-S."/>
            <person name="Kim J.F."/>
            <person name="Lee D.-W."/>
        </authorList>
    </citation>
    <scope>NUCLEOTIDE SEQUENCE [LARGE SCALE GENOMIC DNA]</scope>
    <source>
        <strain evidence="2">DSM 28</strain>
    </source>
</reference>
<feature type="transmembrane region" description="Helical" evidence="1">
    <location>
        <begin position="30"/>
        <end position="45"/>
    </location>
</feature>
<keyword evidence="1" id="KW-1133">Transmembrane helix</keyword>
<evidence type="ECO:0000256" key="1">
    <source>
        <dbReference type="SAM" id="Phobius"/>
    </source>
</evidence>
<proteinExistence type="predicted"/>
<feature type="transmembrane region" description="Helical" evidence="1">
    <location>
        <begin position="208"/>
        <end position="225"/>
    </location>
</feature>
<sequence>MIVKRKNYSILLCIVSSIFVVLKMYTDNPLFLWLFILFVMTAMLLDKQPHRLDYLLFFISWVYVIKFELTGHSLFVVLCFFYIVLSIVTLFIHKKRISTQLVLTYVLFVFFAVMATLFSSGNVIEAFGFVLNYSVIFFAVLFIDSKGYFRRYTYVYAVGLLSAALVRWVSFSVPGINHFIESMTIVNTVKTTSTINTRFTGLDLDPNYFSLQILIAIACLLVLYCYDNKIEVTPIVLIIILAIFGVFTYSKMFIITFITFILLTFIMFLKHNVKTAIKFASFIVVVLSVSLFFFYERLFEIYWVRFFGAGTSTDAITTGRVSSWNMFATEILQSTKIVVFGAGFGTSFSTAKMAHTMYLSTPYYLGVVGVALALLYIFSLTKVLRQNISNSKTNFQYLTINAIPLYIMLIANTVLDSFVMDYFPFHILMIMFALALYKTQEHEVGR</sequence>
<keyword evidence="1" id="KW-0812">Transmembrane</keyword>
<dbReference type="GeneID" id="48277983"/>
<feature type="transmembrane region" description="Helical" evidence="1">
    <location>
        <begin position="276"/>
        <end position="295"/>
    </location>
</feature>
<gene>
    <name evidence="2" type="ORF">LS41612_17415</name>
    <name evidence="3" type="ORF">NCTC10338_01201</name>
</gene>
<evidence type="ECO:0000313" key="4">
    <source>
        <dbReference type="Proteomes" id="UP000255295"/>
    </source>
</evidence>
<feature type="transmembrane region" description="Helical" evidence="1">
    <location>
        <begin position="101"/>
        <end position="120"/>
    </location>
</feature>
<feature type="transmembrane region" description="Helical" evidence="1">
    <location>
        <begin position="253"/>
        <end position="269"/>
    </location>
</feature>
<protein>
    <submittedName>
        <fullName evidence="3">Lipid A core - O-antigen ligase and related enzymes</fullName>
    </submittedName>
</protein>
<feature type="transmembrane region" description="Helical" evidence="1">
    <location>
        <begin position="421"/>
        <end position="437"/>
    </location>
</feature>